<dbReference type="Proteomes" id="UP000473905">
    <property type="component" value="Unassembled WGS sequence"/>
</dbReference>
<keyword evidence="2" id="KW-1185">Reference proteome</keyword>
<reference evidence="1 2" key="1">
    <citation type="journal article" date="2019" name="Nat. Med.">
        <title>A library of human gut bacterial isolates paired with longitudinal multiomics data enables mechanistic microbiome research.</title>
        <authorList>
            <person name="Poyet M."/>
            <person name="Groussin M."/>
            <person name="Gibbons S.M."/>
            <person name="Avila-Pacheco J."/>
            <person name="Jiang X."/>
            <person name="Kearney S.M."/>
            <person name="Perrotta A.R."/>
            <person name="Berdy B."/>
            <person name="Zhao S."/>
            <person name="Lieberman T.D."/>
            <person name="Swanson P.K."/>
            <person name="Smith M."/>
            <person name="Roesemann S."/>
            <person name="Alexander J.E."/>
            <person name="Rich S.A."/>
            <person name="Livny J."/>
            <person name="Vlamakis H."/>
            <person name="Clish C."/>
            <person name="Bullock K."/>
            <person name="Deik A."/>
            <person name="Scott J."/>
            <person name="Pierce K.A."/>
            <person name="Xavier R.J."/>
            <person name="Alm E.J."/>
        </authorList>
    </citation>
    <scope>NUCLEOTIDE SEQUENCE [LARGE SCALE GENOMIC DNA]</scope>
    <source>
        <strain evidence="1 2">BIOML-A134</strain>
    </source>
</reference>
<proteinExistence type="predicted"/>
<evidence type="ECO:0000313" key="2">
    <source>
        <dbReference type="Proteomes" id="UP000473905"/>
    </source>
</evidence>
<dbReference type="EMBL" id="VWKB01000006">
    <property type="protein sequence ID" value="KAA4102444.1"/>
    <property type="molecule type" value="Genomic_DNA"/>
</dbReference>
<evidence type="ECO:0000313" key="1">
    <source>
        <dbReference type="EMBL" id="KAA4102444.1"/>
    </source>
</evidence>
<gene>
    <name evidence="1" type="ORF">F3D66_05170</name>
</gene>
<name>A0A5M5E5X4_BACOV</name>
<comment type="caution">
    <text evidence="1">The sequence shown here is derived from an EMBL/GenBank/DDBJ whole genome shotgun (WGS) entry which is preliminary data.</text>
</comment>
<accession>A0A5M5E5X4</accession>
<protein>
    <submittedName>
        <fullName evidence="1">Uncharacterized protein</fullName>
    </submittedName>
</protein>
<sequence>MSTASDFVANLQKLSFFCLETKERNKEKFKTDFFLLLTPFTTLKDRHSLRSNNLPFLTLRYGCSLNGEKSRSENLSAYKPMQNQKYINDKSRNPVIH</sequence>
<organism evidence="1 2">
    <name type="scientific">Bacteroides ovatus</name>
    <dbReference type="NCBI Taxonomy" id="28116"/>
    <lineage>
        <taxon>Bacteria</taxon>
        <taxon>Pseudomonadati</taxon>
        <taxon>Bacteroidota</taxon>
        <taxon>Bacteroidia</taxon>
        <taxon>Bacteroidales</taxon>
        <taxon>Bacteroidaceae</taxon>
        <taxon>Bacteroides</taxon>
    </lineage>
</organism>
<dbReference type="AlphaFoldDB" id="A0A5M5E5X4"/>